<feature type="compositionally biased region" description="Low complexity" evidence="1">
    <location>
        <begin position="107"/>
        <end position="125"/>
    </location>
</feature>
<proteinExistence type="predicted"/>
<organism evidence="2 3">
    <name type="scientific">Ensete ventricosum</name>
    <name type="common">Abyssinian banana</name>
    <name type="synonym">Musa ensete</name>
    <dbReference type="NCBI Taxonomy" id="4639"/>
    <lineage>
        <taxon>Eukaryota</taxon>
        <taxon>Viridiplantae</taxon>
        <taxon>Streptophyta</taxon>
        <taxon>Embryophyta</taxon>
        <taxon>Tracheophyta</taxon>
        <taxon>Spermatophyta</taxon>
        <taxon>Magnoliopsida</taxon>
        <taxon>Liliopsida</taxon>
        <taxon>Zingiberales</taxon>
        <taxon>Musaceae</taxon>
        <taxon>Ensete</taxon>
    </lineage>
</organism>
<keyword evidence="3" id="KW-1185">Reference proteome</keyword>
<protein>
    <submittedName>
        <fullName evidence="2">Uncharacterized protein</fullName>
    </submittedName>
</protein>
<evidence type="ECO:0000313" key="3">
    <source>
        <dbReference type="Proteomes" id="UP001222027"/>
    </source>
</evidence>
<gene>
    <name evidence="2" type="ORF">OPV22_014562</name>
</gene>
<name>A0AAV8RC64_ENSVE</name>
<feature type="compositionally biased region" description="Gly residues" evidence="1">
    <location>
        <begin position="95"/>
        <end position="106"/>
    </location>
</feature>
<sequence length="147" mass="15664">MKIQLASHALTYFCFTTLEAKKRNTVVVVMWSVATDNIISHGAGEQARRLPQLLQDLPLHGRNVTVKLSSGDNSGEGSVEVDGEERLSHSKKSSGGKGGKGVGGAGSQSLRQPRSRKSSSSTSMRRPFCSLWGIGLPSLLLLCVALT</sequence>
<dbReference type="AlphaFoldDB" id="A0AAV8RC64"/>
<comment type="caution">
    <text evidence="2">The sequence shown here is derived from an EMBL/GenBank/DDBJ whole genome shotgun (WGS) entry which is preliminary data.</text>
</comment>
<dbReference type="Proteomes" id="UP001222027">
    <property type="component" value="Unassembled WGS sequence"/>
</dbReference>
<dbReference type="EMBL" id="JAQQAF010000004">
    <property type="protein sequence ID" value="KAJ8492841.1"/>
    <property type="molecule type" value="Genomic_DNA"/>
</dbReference>
<evidence type="ECO:0000313" key="2">
    <source>
        <dbReference type="EMBL" id="KAJ8492841.1"/>
    </source>
</evidence>
<accession>A0AAV8RC64</accession>
<evidence type="ECO:0000256" key="1">
    <source>
        <dbReference type="SAM" id="MobiDB-lite"/>
    </source>
</evidence>
<feature type="region of interest" description="Disordered" evidence="1">
    <location>
        <begin position="65"/>
        <end position="125"/>
    </location>
</feature>
<reference evidence="2 3" key="1">
    <citation type="submission" date="2022-12" db="EMBL/GenBank/DDBJ databases">
        <title>Chromosome-scale assembly of the Ensete ventricosum genome.</title>
        <authorList>
            <person name="Dussert Y."/>
            <person name="Stocks J."/>
            <person name="Wendawek A."/>
            <person name="Woldeyes F."/>
            <person name="Nichols R.A."/>
            <person name="Borrell J.S."/>
        </authorList>
    </citation>
    <scope>NUCLEOTIDE SEQUENCE [LARGE SCALE GENOMIC DNA]</scope>
    <source>
        <strain evidence="3">cv. Maze</strain>
        <tissue evidence="2">Seeds</tissue>
    </source>
</reference>